<evidence type="ECO:0000256" key="1">
    <source>
        <dbReference type="ARBA" id="ARBA00006525"/>
    </source>
</evidence>
<dbReference type="OrthoDB" id="9785707at2"/>
<feature type="domain" description="Smf/DprA SLOG" evidence="2">
    <location>
        <begin position="82"/>
        <end position="290"/>
    </location>
</feature>
<evidence type="ECO:0000313" key="5">
    <source>
        <dbReference type="Proteomes" id="UP000199634"/>
    </source>
</evidence>
<organism evidence="4 5">
    <name type="scientific">Paenimyroides marinum</name>
    <dbReference type="NCBI Taxonomy" id="1159016"/>
    <lineage>
        <taxon>Bacteria</taxon>
        <taxon>Pseudomonadati</taxon>
        <taxon>Bacteroidota</taxon>
        <taxon>Flavobacteriia</taxon>
        <taxon>Flavobacteriales</taxon>
        <taxon>Flavobacteriaceae</taxon>
        <taxon>Paenimyroides</taxon>
    </lineage>
</organism>
<dbReference type="Proteomes" id="UP000199634">
    <property type="component" value="Unassembled WGS sequence"/>
</dbReference>
<dbReference type="Gene3D" id="3.40.50.450">
    <property type="match status" value="1"/>
</dbReference>
<feature type="domain" description="DprA winged helix" evidence="3">
    <location>
        <begin position="313"/>
        <end position="363"/>
    </location>
</feature>
<dbReference type="AlphaFoldDB" id="A0A1H6JRB1"/>
<dbReference type="PANTHER" id="PTHR43022:SF1">
    <property type="entry name" value="PROTEIN SMF"/>
    <property type="match status" value="1"/>
</dbReference>
<accession>A0A1H6JRB1</accession>
<evidence type="ECO:0000259" key="3">
    <source>
        <dbReference type="Pfam" id="PF17782"/>
    </source>
</evidence>
<dbReference type="STRING" id="1159016.SAMN02927937_00494"/>
<dbReference type="NCBIfam" id="TIGR00732">
    <property type="entry name" value="dprA"/>
    <property type="match status" value="1"/>
</dbReference>
<proteinExistence type="inferred from homology"/>
<dbReference type="RefSeq" id="WP_091095950.1">
    <property type="nucleotide sequence ID" value="NZ_FNXE01000004.1"/>
</dbReference>
<dbReference type="SUPFAM" id="SSF47781">
    <property type="entry name" value="RuvA domain 2-like"/>
    <property type="match status" value="1"/>
</dbReference>
<keyword evidence="5" id="KW-1185">Reference proteome</keyword>
<dbReference type="InterPro" id="IPR057666">
    <property type="entry name" value="DrpA_SLOG"/>
</dbReference>
<dbReference type="Gene3D" id="1.10.10.10">
    <property type="entry name" value="Winged helix-like DNA-binding domain superfamily/Winged helix DNA-binding domain"/>
    <property type="match status" value="1"/>
</dbReference>
<gene>
    <name evidence="4" type="ORF">SAMN02927937_00494</name>
</gene>
<comment type="similarity">
    <text evidence="1">Belongs to the DprA/Smf family.</text>
</comment>
<dbReference type="GO" id="GO:0009294">
    <property type="term" value="P:DNA-mediated transformation"/>
    <property type="evidence" value="ECO:0007669"/>
    <property type="project" value="InterPro"/>
</dbReference>
<reference evidence="4 5" key="1">
    <citation type="submission" date="2016-10" db="EMBL/GenBank/DDBJ databases">
        <authorList>
            <person name="de Groot N.N."/>
        </authorList>
    </citation>
    <scope>NUCLEOTIDE SEQUENCE [LARGE SCALE GENOMIC DNA]</scope>
    <source>
        <strain evidence="4 5">CGMCC 1.10825</strain>
    </source>
</reference>
<sequence>MNHQTLTSYLKLLACDGIGVLNARKLLDVFKDVNAIFDPGNQKIFEEFSVSKTIQKAILNFDKDKIVATELQFIQNNDIQWVGILDNAYPELLKECTDAPILLFYKGNLELLNNNCLAVVGTRKISSYGKDTVTGLMDFLQQYQPTIVSGMAYGVDITVYHEARKLNIPTVGIMGTSFKKLYPAAHRNFYNDLFENGLVLTEYAGFNTLAPELFTRRNRIIAGLCSATIVVESAETGGSLSTAYFANDYAREVYAVPGKITDPYSKGCLRLIHENRAQLLYNFEHLATDLNWNLSELKEKAEIKKEINLNDFSALQQTILKSLQKQPLHIDELAVQTHLDMSVLNAELMMLELNGIVMGLPGKIFKVK</sequence>
<dbReference type="InterPro" id="IPR003488">
    <property type="entry name" value="DprA"/>
</dbReference>
<dbReference type="InterPro" id="IPR041614">
    <property type="entry name" value="DprA_WH"/>
</dbReference>
<dbReference type="EMBL" id="FNXE01000004">
    <property type="protein sequence ID" value="SEH61603.1"/>
    <property type="molecule type" value="Genomic_DNA"/>
</dbReference>
<evidence type="ECO:0000259" key="2">
    <source>
        <dbReference type="Pfam" id="PF02481"/>
    </source>
</evidence>
<dbReference type="Pfam" id="PF17782">
    <property type="entry name" value="WHD_DprA"/>
    <property type="match status" value="1"/>
</dbReference>
<evidence type="ECO:0000313" key="4">
    <source>
        <dbReference type="EMBL" id="SEH61603.1"/>
    </source>
</evidence>
<dbReference type="PANTHER" id="PTHR43022">
    <property type="entry name" value="PROTEIN SMF"/>
    <property type="match status" value="1"/>
</dbReference>
<dbReference type="Pfam" id="PF02481">
    <property type="entry name" value="DNA_processg_A"/>
    <property type="match status" value="1"/>
</dbReference>
<dbReference type="SUPFAM" id="SSF102405">
    <property type="entry name" value="MCP/YpsA-like"/>
    <property type="match status" value="1"/>
</dbReference>
<dbReference type="InterPro" id="IPR010994">
    <property type="entry name" value="RuvA_2-like"/>
</dbReference>
<protein>
    <submittedName>
        <fullName evidence="4">DNA processing protein</fullName>
    </submittedName>
</protein>
<name>A0A1H6JRB1_9FLAO</name>
<dbReference type="InterPro" id="IPR036388">
    <property type="entry name" value="WH-like_DNA-bd_sf"/>
</dbReference>